<feature type="transmembrane region" description="Helical" evidence="9">
    <location>
        <begin position="54"/>
        <end position="74"/>
    </location>
</feature>
<dbReference type="GO" id="GO:0005886">
    <property type="term" value="C:plasma membrane"/>
    <property type="evidence" value="ECO:0007669"/>
    <property type="project" value="UniProtKB-SubCell"/>
</dbReference>
<dbReference type="RefSeq" id="WP_196984555.1">
    <property type="nucleotide sequence ID" value="NZ_JADWYS010000001.1"/>
</dbReference>
<comment type="similarity">
    <text evidence="8">Belongs to the TsuA/YedE (TC 9.B.102) family.</text>
</comment>
<feature type="transmembrane region" description="Helical" evidence="9">
    <location>
        <begin position="206"/>
        <end position="223"/>
    </location>
</feature>
<feature type="transmembrane region" description="Helical" evidence="9">
    <location>
        <begin position="273"/>
        <end position="293"/>
    </location>
</feature>
<evidence type="ECO:0000256" key="1">
    <source>
        <dbReference type="ARBA" id="ARBA00004429"/>
    </source>
</evidence>
<feature type="transmembrane region" description="Helical" evidence="9">
    <location>
        <begin position="86"/>
        <end position="109"/>
    </location>
</feature>
<evidence type="ECO:0000256" key="5">
    <source>
        <dbReference type="ARBA" id="ARBA00022692"/>
    </source>
</evidence>
<evidence type="ECO:0000256" key="3">
    <source>
        <dbReference type="ARBA" id="ARBA00022475"/>
    </source>
</evidence>
<dbReference type="Pfam" id="PF04143">
    <property type="entry name" value="Sulf_transp"/>
    <property type="match status" value="1"/>
</dbReference>
<evidence type="ECO:0000256" key="4">
    <source>
        <dbReference type="ARBA" id="ARBA00022519"/>
    </source>
</evidence>
<name>A0A931H165_9BURK</name>
<evidence type="ECO:0000256" key="2">
    <source>
        <dbReference type="ARBA" id="ARBA00022448"/>
    </source>
</evidence>
<keyword evidence="5 9" id="KW-0812">Transmembrane</keyword>
<evidence type="ECO:0000256" key="6">
    <source>
        <dbReference type="ARBA" id="ARBA00022989"/>
    </source>
</evidence>
<gene>
    <name evidence="10" type="ORF">I5803_00960</name>
</gene>
<dbReference type="EMBL" id="JADWYS010000001">
    <property type="protein sequence ID" value="MBG9386579.1"/>
    <property type="molecule type" value="Genomic_DNA"/>
</dbReference>
<evidence type="ECO:0000256" key="7">
    <source>
        <dbReference type="ARBA" id="ARBA00023136"/>
    </source>
</evidence>
<keyword evidence="11" id="KW-1185">Reference proteome</keyword>
<dbReference type="InterPro" id="IPR007272">
    <property type="entry name" value="Sulf_transp_TsuA/YedE"/>
</dbReference>
<feature type="transmembrane region" description="Helical" evidence="9">
    <location>
        <begin position="341"/>
        <end position="360"/>
    </location>
</feature>
<evidence type="ECO:0000313" key="11">
    <source>
        <dbReference type="Proteomes" id="UP000651050"/>
    </source>
</evidence>
<comment type="caution">
    <text evidence="10">The sequence shown here is derived from an EMBL/GenBank/DDBJ whole genome shotgun (WGS) entry which is preliminary data.</text>
</comment>
<feature type="transmembrane region" description="Helical" evidence="9">
    <location>
        <begin position="165"/>
        <end position="194"/>
    </location>
</feature>
<keyword evidence="2" id="KW-0813">Transport</keyword>
<organism evidence="10 11">
    <name type="scientific">Caenimonas aquaedulcis</name>
    <dbReference type="NCBI Taxonomy" id="2793270"/>
    <lineage>
        <taxon>Bacteria</taxon>
        <taxon>Pseudomonadati</taxon>
        <taxon>Pseudomonadota</taxon>
        <taxon>Betaproteobacteria</taxon>
        <taxon>Burkholderiales</taxon>
        <taxon>Comamonadaceae</taxon>
        <taxon>Caenimonas</taxon>
    </lineage>
</organism>
<feature type="transmembrane region" description="Helical" evidence="9">
    <location>
        <begin position="121"/>
        <end position="145"/>
    </location>
</feature>
<protein>
    <submittedName>
        <fullName evidence="10">YeeE/YedE family protein</fullName>
    </submittedName>
</protein>
<reference evidence="10" key="1">
    <citation type="submission" date="2020-11" db="EMBL/GenBank/DDBJ databases">
        <title>Bacterial whole genome sequence for Caenimonas sp. DR4.4.</title>
        <authorList>
            <person name="Le V."/>
            <person name="Ko S.-R."/>
            <person name="Ahn C.-Y."/>
            <person name="Oh H.-M."/>
        </authorList>
    </citation>
    <scope>NUCLEOTIDE SEQUENCE</scope>
    <source>
        <strain evidence="10">DR4.4</strain>
    </source>
</reference>
<sequence>MTIAELASLTHQVLWAAFFVALAFGALVQRTGFCTMGAVADVVTMGDWTRMRQWALAAGVATVGFAFLAWAGAIDPSKTLYASTRWIWLSALVGGAIFGFGMVLASGCASKALVRVGAGNLKSLVVLVVLGVAAFATLKGITAVLRTRTVDRVGVDFDVQASLGAIAARAVSIDVASASLVLGVAIGAGLIAWALSARESRQFPNVLAGAGVGASVLAMWWVSGHLGFVAEHPETLQETFLATNSTRAEALSFVSPVAYTLDWLMFFSDRNKFVSVGIVTVLGVIAGSAAMAITQRSFRWEGFGGPDDLAHHLAGAVLMGVGGVTAMGCSIGQGVSGISTLSLTSFVAVAAMIAGAVLGVRYQGWRLERAS</sequence>
<keyword evidence="4" id="KW-0997">Cell inner membrane</keyword>
<keyword evidence="3" id="KW-1003">Cell membrane</keyword>
<evidence type="ECO:0000256" key="8">
    <source>
        <dbReference type="ARBA" id="ARBA00035655"/>
    </source>
</evidence>
<evidence type="ECO:0000313" key="10">
    <source>
        <dbReference type="EMBL" id="MBG9386579.1"/>
    </source>
</evidence>
<proteinExistence type="inferred from homology"/>
<feature type="transmembrane region" description="Helical" evidence="9">
    <location>
        <begin position="313"/>
        <end position="335"/>
    </location>
</feature>
<accession>A0A931H165</accession>
<evidence type="ECO:0000256" key="9">
    <source>
        <dbReference type="SAM" id="Phobius"/>
    </source>
</evidence>
<dbReference type="Proteomes" id="UP000651050">
    <property type="component" value="Unassembled WGS sequence"/>
</dbReference>
<dbReference type="AlphaFoldDB" id="A0A931H165"/>
<keyword evidence="7 9" id="KW-0472">Membrane</keyword>
<comment type="subcellular location">
    <subcellularLocation>
        <location evidence="1">Cell inner membrane</location>
        <topology evidence="1">Multi-pass membrane protein</topology>
    </subcellularLocation>
</comment>
<dbReference type="PANTHER" id="PTHR30574">
    <property type="entry name" value="INNER MEMBRANE PROTEIN YEDE"/>
    <property type="match status" value="1"/>
</dbReference>
<dbReference type="PANTHER" id="PTHR30574:SF1">
    <property type="entry name" value="SULPHUR TRANSPORT DOMAIN-CONTAINING PROTEIN"/>
    <property type="match status" value="1"/>
</dbReference>
<feature type="transmembrane region" description="Helical" evidence="9">
    <location>
        <begin position="12"/>
        <end position="33"/>
    </location>
</feature>
<keyword evidence="6 9" id="KW-1133">Transmembrane helix</keyword>